<organism evidence="2 3">
    <name type="scientific">Thalassiosira oceanica</name>
    <name type="common">Marine diatom</name>
    <dbReference type="NCBI Taxonomy" id="159749"/>
    <lineage>
        <taxon>Eukaryota</taxon>
        <taxon>Sar</taxon>
        <taxon>Stramenopiles</taxon>
        <taxon>Ochrophyta</taxon>
        <taxon>Bacillariophyta</taxon>
        <taxon>Coscinodiscophyceae</taxon>
        <taxon>Thalassiosirophycidae</taxon>
        <taxon>Thalassiosirales</taxon>
        <taxon>Thalassiosiraceae</taxon>
        <taxon>Thalassiosira</taxon>
    </lineage>
</organism>
<sequence length="215" mass="23719">MEDRAKADEEREERTLHTIKEMEERLCQAEDSDFDRRLDTAQSANEANETAVKELTQRVTTLSSKVGVLESDEKVRIRNSVNFQNIKPVVFEVFNKDFAPACKKHADNTLPWRMLPSKDISSEIDRIKEHTEAAQTVASDLETTRSDAEALLAKFHAVQLGSALSDLDDLQARDAADDDFDARRNPRTLRRSGAGGDDDGHGGGDDGDGDGGGDS</sequence>
<gene>
    <name evidence="2" type="ORF">THAOC_08743</name>
</gene>
<evidence type="ECO:0000313" key="3">
    <source>
        <dbReference type="Proteomes" id="UP000266841"/>
    </source>
</evidence>
<dbReference type="AlphaFoldDB" id="K0SY94"/>
<keyword evidence="3" id="KW-1185">Reference proteome</keyword>
<name>K0SY94_THAOC</name>
<reference evidence="2 3" key="1">
    <citation type="journal article" date="2012" name="Genome Biol.">
        <title>Genome and low-iron response of an oceanic diatom adapted to chronic iron limitation.</title>
        <authorList>
            <person name="Lommer M."/>
            <person name="Specht M."/>
            <person name="Roy A.S."/>
            <person name="Kraemer L."/>
            <person name="Andreson R."/>
            <person name="Gutowska M.A."/>
            <person name="Wolf J."/>
            <person name="Bergner S.V."/>
            <person name="Schilhabel M.B."/>
            <person name="Klostermeier U.C."/>
            <person name="Beiko R.G."/>
            <person name="Rosenstiel P."/>
            <person name="Hippler M."/>
            <person name="Laroche J."/>
        </authorList>
    </citation>
    <scope>NUCLEOTIDE SEQUENCE [LARGE SCALE GENOMIC DNA]</scope>
    <source>
        <strain evidence="2 3">CCMP1005</strain>
    </source>
</reference>
<comment type="caution">
    <text evidence="2">The sequence shown here is derived from an EMBL/GenBank/DDBJ whole genome shotgun (WGS) entry which is preliminary data.</text>
</comment>
<feature type="compositionally biased region" description="Acidic residues" evidence="1">
    <location>
        <begin position="205"/>
        <end position="215"/>
    </location>
</feature>
<dbReference type="EMBL" id="AGNL01009325">
    <property type="protein sequence ID" value="EJK69949.1"/>
    <property type="molecule type" value="Genomic_DNA"/>
</dbReference>
<accession>K0SY94</accession>
<evidence type="ECO:0000256" key="1">
    <source>
        <dbReference type="SAM" id="MobiDB-lite"/>
    </source>
</evidence>
<dbReference type="Proteomes" id="UP000266841">
    <property type="component" value="Unassembled WGS sequence"/>
</dbReference>
<feature type="region of interest" description="Disordered" evidence="1">
    <location>
        <begin position="175"/>
        <end position="215"/>
    </location>
</feature>
<protein>
    <submittedName>
        <fullName evidence="2">Uncharacterized protein</fullName>
    </submittedName>
</protein>
<feature type="non-terminal residue" evidence="2">
    <location>
        <position position="215"/>
    </location>
</feature>
<proteinExistence type="predicted"/>
<evidence type="ECO:0000313" key="2">
    <source>
        <dbReference type="EMBL" id="EJK69949.1"/>
    </source>
</evidence>